<dbReference type="InterPro" id="IPR020904">
    <property type="entry name" value="Sc_DH/Rdtase_CS"/>
</dbReference>
<reference evidence="3 4" key="1">
    <citation type="submission" date="2024-10" db="EMBL/GenBank/DDBJ databases">
        <title>The Natural Products Discovery Center: Release of the First 8490 Sequenced Strains for Exploring Actinobacteria Biosynthetic Diversity.</title>
        <authorList>
            <person name="Kalkreuter E."/>
            <person name="Kautsar S.A."/>
            <person name="Yang D."/>
            <person name="Bader C.D."/>
            <person name="Teijaro C.N."/>
            <person name="Fluegel L."/>
            <person name="Davis C.M."/>
            <person name="Simpson J.R."/>
            <person name="Lauterbach L."/>
            <person name="Steele A.D."/>
            <person name="Gui C."/>
            <person name="Meng S."/>
            <person name="Li G."/>
            <person name="Viehrig K."/>
            <person name="Ye F."/>
            <person name="Su P."/>
            <person name="Kiefer A.F."/>
            <person name="Nichols A."/>
            <person name="Cepeda A.J."/>
            <person name="Yan W."/>
            <person name="Fan B."/>
            <person name="Jiang Y."/>
            <person name="Adhikari A."/>
            <person name="Zheng C.-J."/>
            <person name="Schuster L."/>
            <person name="Cowan T.M."/>
            <person name="Smanski M.J."/>
            <person name="Chevrette M.G."/>
            <person name="De Carvalho L.P.S."/>
            <person name="Shen B."/>
        </authorList>
    </citation>
    <scope>NUCLEOTIDE SEQUENCE [LARGE SCALE GENOMIC DNA]</scope>
    <source>
        <strain evidence="3 4">NPDC021253</strain>
    </source>
</reference>
<gene>
    <name evidence="3" type="ORF">ACH4OY_14505</name>
</gene>
<organism evidence="3 4">
    <name type="scientific">Micromonospora rubida</name>
    <dbReference type="NCBI Taxonomy" id="2697657"/>
    <lineage>
        <taxon>Bacteria</taxon>
        <taxon>Bacillati</taxon>
        <taxon>Actinomycetota</taxon>
        <taxon>Actinomycetes</taxon>
        <taxon>Micromonosporales</taxon>
        <taxon>Micromonosporaceae</taxon>
        <taxon>Micromonospora</taxon>
    </lineage>
</organism>
<dbReference type="SUPFAM" id="SSF51735">
    <property type="entry name" value="NAD(P)-binding Rossmann-fold domains"/>
    <property type="match status" value="1"/>
</dbReference>
<dbReference type="Gene3D" id="3.40.50.720">
    <property type="entry name" value="NAD(P)-binding Rossmann-like Domain"/>
    <property type="match status" value="1"/>
</dbReference>
<protein>
    <submittedName>
        <fullName evidence="3">SDR family oxidoreductase</fullName>
    </submittedName>
</protein>
<dbReference type="PRINTS" id="PR00080">
    <property type="entry name" value="SDRFAMILY"/>
</dbReference>
<evidence type="ECO:0000313" key="4">
    <source>
        <dbReference type="Proteomes" id="UP001611075"/>
    </source>
</evidence>
<sequence>MSPSSSDSDLNRSATALARSATPLTGQVAVVTGGTRGIGRAIAARLRSAGASVLVCGRSEPADLPDGIEFTAADVRDPAQAGQLVDEAVRRFGRLDIVVNNAGGSPSVPAATASPNLATSVVRLNLLAPFFVAQAANAIMQQQETGGLILNIGSVAAIRPAPGTAVYAAAKAGLAVLTQALAVEWAPAVRVNCITVGMVRTEETADHYGDEEALAAVAATVPLGRMATPDDIADACLLLTSPLAGYVTGANLVVDGGGQRPAYADTARPTPHP</sequence>
<evidence type="ECO:0000313" key="3">
    <source>
        <dbReference type="EMBL" id="MFI0793882.1"/>
    </source>
</evidence>
<name>A0ABW7SNU5_9ACTN</name>
<proteinExistence type="inferred from homology"/>
<dbReference type="PANTHER" id="PTHR43639:SF1">
    <property type="entry name" value="SHORT-CHAIN DEHYDROGENASE_REDUCTASE FAMILY PROTEIN"/>
    <property type="match status" value="1"/>
</dbReference>
<keyword evidence="4" id="KW-1185">Reference proteome</keyword>
<keyword evidence="2" id="KW-0560">Oxidoreductase</keyword>
<comment type="caution">
    <text evidence="3">The sequence shown here is derived from an EMBL/GenBank/DDBJ whole genome shotgun (WGS) entry which is preliminary data.</text>
</comment>
<dbReference type="PANTHER" id="PTHR43639">
    <property type="entry name" value="OXIDOREDUCTASE, SHORT-CHAIN DEHYDROGENASE/REDUCTASE FAMILY (AFU_ORTHOLOGUE AFUA_5G02870)"/>
    <property type="match status" value="1"/>
</dbReference>
<dbReference type="NCBIfam" id="NF005893">
    <property type="entry name" value="PRK07856.1"/>
    <property type="match status" value="1"/>
</dbReference>
<dbReference type="EMBL" id="JBIRPU010000008">
    <property type="protein sequence ID" value="MFI0793882.1"/>
    <property type="molecule type" value="Genomic_DNA"/>
</dbReference>
<dbReference type="RefSeq" id="WP_396679703.1">
    <property type="nucleotide sequence ID" value="NZ_JBIRPU010000008.1"/>
</dbReference>
<dbReference type="PRINTS" id="PR00081">
    <property type="entry name" value="GDHRDH"/>
</dbReference>
<dbReference type="CDD" id="cd05233">
    <property type="entry name" value="SDR_c"/>
    <property type="match status" value="1"/>
</dbReference>
<evidence type="ECO:0000256" key="1">
    <source>
        <dbReference type="ARBA" id="ARBA00006484"/>
    </source>
</evidence>
<evidence type="ECO:0000256" key="2">
    <source>
        <dbReference type="ARBA" id="ARBA00023002"/>
    </source>
</evidence>
<dbReference type="PROSITE" id="PS00061">
    <property type="entry name" value="ADH_SHORT"/>
    <property type="match status" value="1"/>
</dbReference>
<dbReference type="InterPro" id="IPR002347">
    <property type="entry name" value="SDR_fam"/>
</dbReference>
<dbReference type="InterPro" id="IPR036291">
    <property type="entry name" value="NAD(P)-bd_dom_sf"/>
</dbReference>
<comment type="similarity">
    <text evidence="1">Belongs to the short-chain dehydrogenases/reductases (SDR) family.</text>
</comment>
<dbReference type="NCBIfam" id="NF005559">
    <property type="entry name" value="PRK07231.1"/>
    <property type="match status" value="1"/>
</dbReference>
<dbReference type="Proteomes" id="UP001611075">
    <property type="component" value="Unassembled WGS sequence"/>
</dbReference>
<accession>A0ABW7SNU5</accession>
<dbReference type="Pfam" id="PF13561">
    <property type="entry name" value="adh_short_C2"/>
    <property type="match status" value="1"/>
</dbReference>